<dbReference type="GO" id="GO:0000978">
    <property type="term" value="F:RNA polymerase II cis-regulatory region sequence-specific DNA binding"/>
    <property type="evidence" value="ECO:0007669"/>
    <property type="project" value="TreeGrafter"/>
</dbReference>
<dbReference type="AlphaFoldDB" id="A0A2I0X772"/>
<keyword evidence="5" id="KW-0804">Transcription</keyword>
<dbReference type="EMBL" id="KZ502083">
    <property type="protein sequence ID" value="PKU83763.1"/>
    <property type="molecule type" value="Genomic_DNA"/>
</dbReference>
<dbReference type="Proteomes" id="UP000233837">
    <property type="component" value="Unassembled WGS sequence"/>
</dbReference>
<evidence type="ECO:0000313" key="8">
    <source>
        <dbReference type="EMBL" id="PKU83763.1"/>
    </source>
</evidence>
<comment type="similarity">
    <text evidence="2">Belongs to the bHLH protein family.</text>
</comment>
<dbReference type="GO" id="GO:0005634">
    <property type="term" value="C:nucleus"/>
    <property type="evidence" value="ECO:0007669"/>
    <property type="project" value="UniProtKB-SubCell"/>
</dbReference>
<sequence>MALDAIVFPHGPFGCSLKEMYSFQGDSWGWELADQLVEDDKKQTLYWEASCSSMRQGLEHWNVSSSTAPEVEVAASAALATLQKDDVKKRASNINYGQRKRRRRQRMKNKEDVENQRMIHIAVERNRRKQMNDYLAVLRSLMPSSYVQKADQASIIGGAINFVKELEHLVQSLQVHKQLKQQQEENRDQNLSTANLLANFFRFPQFSSTATAASAEAIASTTIKSSELAMAKPSALADIEVTMVESHANLKLLLKQRPKQLLKLVIGLQNLRLTATHLNVTTVKPMVLYFFGLKVEEDSGLASVDDIASSVHRMLEKIIEEIGF</sequence>
<evidence type="ECO:0000256" key="1">
    <source>
        <dbReference type="ARBA" id="ARBA00004123"/>
    </source>
</evidence>
<dbReference type="GO" id="GO:0000981">
    <property type="term" value="F:DNA-binding transcription factor activity, RNA polymerase II-specific"/>
    <property type="evidence" value="ECO:0007669"/>
    <property type="project" value="TreeGrafter"/>
</dbReference>
<evidence type="ECO:0000256" key="4">
    <source>
        <dbReference type="ARBA" id="ARBA00023125"/>
    </source>
</evidence>
<dbReference type="InterPro" id="IPR036638">
    <property type="entry name" value="HLH_DNA-bd_sf"/>
</dbReference>
<keyword evidence="3" id="KW-0805">Transcription regulation</keyword>
<organism evidence="8 9">
    <name type="scientific">Dendrobium catenatum</name>
    <dbReference type="NCBI Taxonomy" id="906689"/>
    <lineage>
        <taxon>Eukaryota</taxon>
        <taxon>Viridiplantae</taxon>
        <taxon>Streptophyta</taxon>
        <taxon>Embryophyta</taxon>
        <taxon>Tracheophyta</taxon>
        <taxon>Spermatophyta</taxon>
        <taxon>Magnoliopsida</taxon>
        <taxon>Liliopsida</taxon>
        <taxon>Asparagales</taxon>
        <taxon>Orchidaceae</taxon>
        <taxon>Epidendroideae</taxon>
        <taxon>Malaxideae</taxon>
        <taxon>Dendrobiinae</taxon>
        <taxon>Dendrobium</taxon>
    </lineage>
</organism>
<dbReference type="PANTHER" id="PTHR11969">
    <property type="entry name" value="MAX DIMERIZATION, MAD"/>
    <property type="match status" value="1"/>
</dbReference>
<dbReference type="Pfam" id="PF00010">
    <property type="entry name" value="HLH"/>
    <property type="match status" value="1"/>
</dbReference>
<comment type="subcellular location">
    <subcellularLocation>
        <location evidence="1">Nucleus</location>
    </subcellularLocation>
</comment>
<dbReference type="InterPro" id="IPR011598">
    <property type="entry name" value="bHLH_dom"/>
</dbReference>
<dbReference type="Gene3D" id="4.10.280.10">
    <property type="entry name" value="Helix-loop-helix DNA-binding domain"/>
    <property type="match status" value="1"/>
</dbReference>
<dbReference type="GO" id="GO:0046983">
    <property type="term" value="F:protein dimerization activity"/>
    <property type="evidence" value="ECO:0007669"/>
    <property type="project" value="InterPro"/>
</dbReference>
<feature type="domain" description="BHLH" evidence="7">
    <location>
        <begin position="115"/>
        <end position="166"/>
    </location>
</feature>
<proteinExistence type="inferred from homology"/>
<evidence type="ECO:0000256" key="2">
    <source>
        <dbReference type="ARBA" id="ARBA00005510"/>
    </source>
</evidence>
<reference evidence="8 9" key="1">
    <citation type="journal article" date="2016" name="Sci. Rep.">
        <title>The Dendrobium catenatum Lindl. genome sequence provides insights into polysaccharide synthase, floral development and adaptive evolution.</title>
        <authorList>
            <person name="Zhang G.Q."/>
            <person name="Xu Q."/>
            <person name="Bian C."/>
            <person name="Tsai W.C."/>
            <person name="Yeh C.M."/>
            <person name="Liu K.W."/>
            <person name="Yoshida K."/>
            <person name="Zhang L.S."/>
            <person name="Chang S.B."/>
            <person name="Chen F."/>
            <person name="Shi Y."/>
            <person name="Su Y.Y."/>
            <person name="Zhang Y.Q."/>
            <person name="Chen L.J."/>
            <person name="Yin Y."/>
            <person name="Lin M."/>
            <person name="Huang H."/>
            <person name="Deng H."/>
            <person name="Wang Z.W."/>
            <person name="Zhu S.L."/>
            <person name="Zhao X."/>
            <person name="Deng C."/>
            <person name="Niu S.C."/>
            <person name="Huang J."/>
            <person name="Wang M."/>
            <person name="Liu G.H."/>
            <person name="Yang H.J."/>
            <person name="Xiao X.J."/>
            <person name="Hsiao Y.Y."/>
            <person name="Wu W.L."/>
            <person name="Chen Y.Y."/>
            <person name="Mitsuda N."/>
            <person name="Ohme-Takagi M."/>
            <person name="Luo Y.B."/>
            <person name="Van de Peer Y."/>
            <person name="Liu Z.J."/>
        </authorList>
    </citation>
    <scope>NUCLEOTIDE SEQUENCE [LARGE SCALE GENOMIC DNA]</scope>
    <source>
        <tissue evidence="8">The whole plant</tissue>
    </source>
</reference>
<evidence type="ECO:0000313" key="9">
    <source>
        <dbReference type="Proteomes" id="UP000233837"/>
    </source>
</evidence>
<keyword evidence="6" id="KW-0539">Nucleus</keyword>
<name>A0A2I0X772_9ASPA</name>
<dbReference type="PANTHER" id="PTHR11969:SF54">
    <property type="entry name" value="MAD-LIKE PROTEIN 1"/>
    <property type="match status" value="1"/>
</dbReference>
<dbReference type="PROSITE" id="PS50888">
    <property type="entry name" value="BHLH"/>
    <property type="match status" value="1"/>
</dbReference>
<keyword evidence="4" id="KW-0238">DNA-binding</keyword>
<accession>A0A2I0X772</accession>
<evidence type="ECO:0000256" key="3">
    <source>
        <dbReference type="ARBA" id="ARBA00023015"/>
    </source>
</evidence>
<evidence type="ECO:0000259" key="7">
    <source>
        <dbReference type="PROSITE" id="PS50888"/>
    </source>
</evidence>
<gene>
    <name evidence="8" type="primary">BHLH96</name>
    <name evidence="8" type="ORF">MA16_Dca021380</name>
</gene>
<evidence type="ECO:0000256" key="5">
    <source>
        <dbReference type="ARBA" id="ARBA00023163"/>
    </source>
</evidence>
<keyword evidence="9" id="KW-1185">Reference proteome</keyword>
<dbReference type="SMART" id="SM00353">
    <property type="entry name" value="HLH"/>
    <property type="match status" value="1"/>
</dbReference>
<dbReference type="OrthoDB" id="684567at2759"/>
<protein>
    <submittedName>
        <fullName evidence="8">Transcription factor bHLH96</fullName>
    </submittedName>
</protein>
<reference evidence="8 9" key="2">
    <citation type="journal article" date="2017" name="Nature">
        <title>The Apostasia genome and the evolution of orchids.</title>
        <authorList>
            <person name="Zhang G.Q."/>
            <person name="Liu K.W."/>
            <person name="Li Z."/>
            <person name="Lohaus R."/>
            <person name="Hsiao Y.Y."/>
            <person name="Niu S.C."/>
            <person name="Wang J.Y."/>
            <person name="Lin Y.C."/>
            <person name="Xu Q."/>
            <person name="Chen L.J."/>
            <person name="Yoshida K."/>
            <person name="Fujiwara S."/>
            <person name="Wang Z.W."/>
            <person name="Zhang Y.Q."/>
            <person name="Mitsuda N."/>
            <person name="Wang M."/>
            <person name="Liu G.H."/>
            <person name="Pecoraro L."/>
            <person name="Huang H.X."/>
            <person name="Xiao X.J."/>
            <person name="Lin M."/>
            <person name="Wu X.Y."/>
            <person name="Wu W.L."/>
            <person name="Chen Y.Y."/>
            <person name="Chang S.B."/>
            <person name="Sakamoto S."/>
            <person name="Ohme-Takagi M."/>
            <person name="Yagi M."/>
            <person name="Zeng S.J."/>
            <person name="Shen C.Y."/>
            <person name="Yeh C.M."/>
            <person name="Luo Y.B."/>
            <person name="Tsai W.C."/>
            <person name="Van de Peer Y."/>
            <person name="Liu Z.J."/>
        </authorList>
    </citation>
    <scope>NUCLEOTIDE SEQUENCE [LARGE SCALE GENOMIC DNA]</scope>
    <source>
        <tissue evidence="8">The whole plant</tissue>
    </source>
</reference>
<dbReference type="SUPFAM" id="SSF47459">
    <property type="entry name" value="HLH, helix-loop-helix DNA-binding domain"/>
    <property type="match status" value="1"/>
</dbReference>
<evidence type="ECO:0000256" key="6">
    <source>
        <dbReference type="ARBA" id="ARBA00023242"/>
    </source>
</evidence>